<dbReference type="Gene3D" id="3.30.565.10">
    <property type="entry name" value="Histidine kinase-like ATPase, C-terminal domain"/>
    <property type="match status" value="1"/>
</dbReference>
<evidence type="ECO:0000256" key="10">
    <source>
        <dbReference type="ARBA" id="ARBA00022777"/>
    </source>
</evidence>
<dbReference type="EMBL" id="WIXK01000012">
    <property type="protein sequence ID" value="MQY44246.1"/>
    <property type="molecule type" value="Genomic_DNA"/>
</dbReference>
<dbReference type="AlphaFoldDB" id="A0A844B4E7"/>
<dbReference type="GO" id="GO:0005886">
    <property type="term" value="C:plasma membrane"/>
    <property type="evidence" value="ECO:0007669"/>
    <property type="project" value="UniProtKB-SubCell"/>
</dbReference>
<keyword evidence="10" id="KW-0418">Kinase</keyword>
<keyword evidence="19" id="KW-1185">Reference proteome</keyword>
<feature type="transmembrane region" description="Helical" evidence="15">
    <location>
        <begin position="174"/>
        <end position="198"/>
    </location>
</feature>
<evidence type="ECO:0000256" key="15">
    <source>
        <dbReference type="SAM" id="Phobius"/>
    </source>
</evidence>
<dbReference type="Pfam" id="PF02518">
    <property type="entry name" value="HATPase_c"/>
    <property type="match status" value="1"/>
</dbReference>
<organism evidence="18 19">
    <name type="scientific">Tritonibacter aquimaris</name>
    <dbReference type="NCBI Taxonomy" id="2663379"/>
    <lineage>
        <taxon>Bacteria</taxon>
        <taxon>Pseudomonadati</taxon>
        <taxon>Pseudomonadota</taxon>
        <taxon>Alphaproteobacteria</taxon>
        <taxon>Rhodobacterales</taxon>
        <taxon>Paracoccaceae</taxon>
        <taxon>Tritonibacter</taxon>
    </lineage>
</organism>
<dbReference type="Pfam" id="PF00672">
    <property type="entry name" value="HAMP"/>
    <property type="match status" value="1"/>
</dbReference>
<dbReference type="SMART" id="SM00388">
    <property type="entry name" value="HisKA"/>
    <property type="match status" value="1"/>
</dbReference>
<evidence type="ECO:0000259" key="16">
    <source>
        <dbReference type="PROSITE" id="PS50109"/>
    </source>
</evidence>
<dbReference type="CDD" id="cd00075">
    <property type="entry name" value="HATPase"/>
    <property type="match status" value="1"/>
</dbReference>
<dbReference type="CDD" id="cd00082">
    <property type="entry name" value="HisKA"/>
    <property type="match status" value="1"/>
</dbReference>
<proteinExistence type="predicted"/>
<dbReference type="SMART" id="SM00304">
    <property type="entry name" value="HAMP"/>
    <property type="match status" value="1"/>
</dbReference>
<evidence type="ECO:0000256" key="6">
    <source>
        <dbReference type="ARBA" id="ARBA00022553"/>
    </source>
</evidence>
<dbReference type="RefSeq" id="WP_153549141.1">
    <property type="nucleotide sequence ID" value="NZ_WIXK01000012.1"/>
</dbReference>
<dbReference type="EC" id="2.7.13.3" evidence="3"/>
<dbReference type="InterPro" id="IPR003594">
    <property type="entry name" value="HATPase_dom"/>
</dbReference>
<keyword evidence="14 15" id="KW-0472">Membrane</keyword>
<dbReference type="PROSITE" id="PS50885">
    <property type="entry name" value="HAMP"/>
    <property type="match status" value="1"/>
</dbReference>
<evidence type="ECO:0000256" key="1">
    <source>
        <dbReference type="ARBA" id="ARBA00000085"/>
    </source>
</evidence>
<keyword evidence="11" id="KW-0067">ATP-binding</keyword>
<evidence type="ECO:0000256" key="5">
    <source>
        <dbReference type="ARBA" id="ARBA00022519"/>
    </source>
</evidence>
<comment type="caution">
    <text evidence="18">The sequence shown here is derived from an EMBL/GenBank/DDBJ whole genome shotgun (WGS) entry which is preliminary data.</text>
</comment>
<dbReference type="Proteomes" id="UP000436694">
    <property type="component" value="Unassembled WGS sequence"/>
</dbReference>
<sequence length="455" mass="50774">MRLLPRSLAGNLIVATVIATVLTQTLITGALMIYEDVKFDEYEDRYFFQKIVSIADYVNSADPAEHNRILEMANDDETTYRIAAEPQGVLPLTDAPYTHVLRDYFGQPNVFTQEREVNITDLMWILFGDAADVCNVSEFENAEALECPIWTVSVKLEDGSWLNVRTFANADVSIYLAPFALSVLTSLLGIGGSVTILARRTTRPLRDLSSAADQLGRGETARPIAVSGPAEVARTANAFNSMQERLTRFVRDRTTMLAAINHDLRTPITSLRLRAEFIENDKLREEIIETTEEMRVMVDSYLTFSSQEASEETARPVDLTHQLQELAAEDEDVTFDYTEQAIALCHPVSIKRVFCNLIGNGLKYGTKVQITLTTTPEQITVEICDDGPGIPPDMYEEVFTPFTRLDSSRDVSDGSVGLGLSIARNIIRRHGGDVFPFQTKDRFGMRILLPNIKAA</sequence>
<keyword evidence="12 15" id="KW-1133">Transmembrane helix</keyword>
<dbReference type="PRINTS" id="PR00344">
    <property type="entry name" value="BCTRLSENSOR"/>
</dbReference>
<dbReference type="SUPFAM" id="SSF158472">
    <property type="entry name" value="HAMP domain-like"/>
    <property type="match status" value="1"/>
</dbReference>
<dbReference type="InterPro" id="IPR036890">
    <property type="entry name" value="HATPase_C_sf"/>
</dbReference>
<evidence type="ECO:0000313" key="19">
    <source>
        <dbReference type="Proteomes" id="UP000436694"/>
    </source>
</evidence>
<dbReference type="SUPFAM" id="SSF55874">
    <property type="entry name" value="ATPase domain of HSP90 chaperone/DNA topoisomerase II/histidine kinase"/>
    <property type="match status" value="1"/>
</dbReference>
<keyword evidence="4" id="KW-1003">Cell membrane</keyword>
<evidence type="ECO:0000256" key="14">
    <source>
        <dbReference type="ARBA" id="ARBA00023136"/>
    </source>
</evidence>
<gene>
    <name evidence="18" type="ORF">GG681_16485</name>
</gene>
<evidence type="ECO:0000256" key="3">
    <source>
        <dbReference type="ARBA" id="ARBA00012438"/>
    </source>
</evidence>
<feature type="transmembrane region" description="Helical" evidence="15">
    <location>
        <begin position="12"/>
        <end position="34"/>
    </location>
</feature>
<keyword evidence="6" id="KW-0597">Phosphoprotein</keyword>
<dbReference type="PROSITE" id="PS50109">
    <property type="entry name" value="HIS_KIN"/>
    <property type="match status" value="1"/>
</dbReference>
<evidence type="ECO:0000259" key="17">
    <source>
        <dbReference type="PROSITE" id="PS50885"/>
    </source>
</evidence>
<evidence type="ECO:0000256" key="2">
    <source>
        <dbReference type="ARBA" id="ARBA00004429"/>
    </source>
</evidence>
<dbReference type="PANTHER" id="PTHR44936">
    <property type="entry name" value="SENSOR PROTEIN CREC"/>
    <property type="match status" value="1"/>
</dbReference>
<evidence type="ECO:0000256" key="13">
    <source>
        <dbReference type="ARBA" id="ARBA00023012"/>
    </source>
</evidence>
<feature type="domain" description="Histidine kinase" evidence="16">
    <location>
        <begin position="259"/>
        <end position="453"/>
    </location>
</feature>
<keyword evidence="7" id="KW-0808">Transferase</keyword>
<dbReference type="GO" id="GO:0005524">
    <property type="term" value="F:ATP binding"/>
    <property type="evidence" value="ECO:0007669"/>
    <property type="project" value="UniProtKB-KW"/>
</dbReference>
<dbReference type="InterPro" id="IPR005467">
    <property type="entry name" value="His_kinase_dom"/>
</dbReference>
<dbReference type="InterPro" id="IPR003660">
    <property type="entry name" value="HAMP_dom"/>
</dbReference>
<dbReference type="Gene3D" id="1.10.8.500">
    <property type="entry name" value="HAMP domain in histidine kinase"/>
    <property type="match status" value="1"/>
</dbReference>
<dbReference type="InterPro" id="IPR036097">
    <property type="entry name" value="HisK_dim/P_sf"/>
</dbReference>
<protein>
    <recommendedName>
        <fullName evidence="3">histidine kinase</fullName>
        <ecNumber evidence="3">2.7.13.3</ecNumber>
    </recommendedName>
</protein>
<evidence type="ECO:0000256" key="8">
    <source>
        <dbReference type="ARBA" id="ARBA00022692"/>
    </source>
</evidence>
<feature type="domain" description="HAMP" evidence="17">
    <location>
        <begin position="199"/>
        <end position="251"/>
    </location>
</feature>
<dbReference type="InterPro" id="IPR004358">
    <property type="entry name" value="Sig_transdc_His_kin-like_C"/>
</dbReference>
<evidence type="ECO:0000313" key="18">
    <source>
        <dbReference type="EMBL" id="MQY44246.1"/>
    </source>
</evidence>
<evidence type="ECO:0000256" key="9">
    <source>
        <dbReference type="ARBA" id="ARBA00022741"/>
    </source>
</evidence>
<dbReference type="SUPFAM" id="SSF47384">
    <property type="entry name" value="Homodimeric domain of signal transducing histidine kinase"/>
    <property type="match status" value="1"/>
</dbReference>
<dbReference type="PANTHER" id="PTHR44936:SF5">
    <property type="entry name" value="SENSOR HISTIDINE KINASE ENVZ"/>
    <property type="match status" value="1"/>
</dbReference>
<dbReference type="CDD" id="cd06225">
    <property type="entry name" value="HAMP"/>
    <property type="match status" value="1"/>
</dbReference>
<comment type="subcellular location">
    <subcellularLocation>
        <location evidence="2">Cell inner membrane</location>
        <topology evidence="2">Multi-pass membrane protein</topology>
    </subcellularLocation>
</comment>
<keyword evidence="9" id="KW-0547">Nucleotide-binding</keyword>
<evidence type="ECO:0000256" key="7">
    <source>
        <dbReference type="ARBA" id="ARBA00022679"/>
    </source>
</evidence>
<name>A0A844B4E7_9RHOB</name>
<dbReference type="Gene3D" id="1.10.287.130">
    <property type="match status" value="1"/>
</dbReference>
<reference evidence="18 19" key="1">
    <citation type="submission" date="2019-10" db="EMBL/GenBank/DDBJ databases">
        <title>Epibacterium sp. nov., isolated from seawater.</title>
        <authorList>
            <person name="Zhang X."/>
            <person name="Li N."/>
        </authorList>
    </citation>
    <scope>NUCLEOTIDE SEQUENCE [LARGE SCALE GENOMIC DNA]</scope>
    <source>
        <strain evidence="18 19">SM1969</strain>
    </source>
</reference>
<dbReference type="Pfam" id="PF00512">
    <property type="entry name" value="HisKA"/>
    <property type="match status" value="1"/>
</dbReference>
<accession>A0A844B4E7</accession>
<keyword evidence="5" id="KW-0997">Cell inner membrane</keyword>
<keyword evidence="13" id="KW-0902">Two-component regulatory system</keyword>
<evidence type="ECO:0000256" key="4">
    <source>
        <dbReference type="ARBA" id="ARBA00022475"/>
    </source>
</evidence>
<comment type="catalytic activity">
    <reaction evidence="1">
        <text>ATP + protein L-histidine = ADP + protein N-phospho-L-histidine.</text>
        <dbReference type="EC" id="2.7.13.3"/>
    </reaction>
</comment>
<dbReference type="GO" id="GO:0000155">
    <property type="term" value="F:phosphorelay sensor kinase activity"/>
    <property type="evidence" value="ECO:0007669"/>
    <property type="project" value="InterPro"/>
</dbReference>
<dbReference type="InterPro" id="IPR003661">
    <property type="entry name" value="HisK_dim/P_dom"/>
</dbReference>
<evidence type="ECO:0000256" key="11">
    <source>
        <dbReference type="ARBA" id="ARBA00022840"/>
    </source>
</evidence>
<dbReference type="InterPro" id="IPR050980">
    <property type="entry name" value="2C_sensor_his_kinase"/>
</dbReference>
<keyword evidence="8 15" id="KW-0812">Transmembrane</keyword>
<dbReference type="SMART" id="SM00387">
    <property type="entry name" value="HATPase_c"/>
    <property type="match status" value="1"/>
</dbReference>
<evidence type="ECO:0000256" key="12">
    <source>
        <dbReference type="ARBA" id="ARBA00022989"/>
    </source>
</evidence>